<feature type="compositionally biased region" description="Basic and acidic residues" evidence="1">
    <location>
        <begin position="24"/>
        <end position="37"/>
    </location>
</feature>
<sequence length="69" mass="7530">MNASGSAAPVHDIAEWAYHKCSARENGARTSPADRRYSRCSTPCYQPPQTCPDERSSASTRGAYPQARV</sequence>
<protein>
    <submittedName>
        <fullName evidence="2">Uncharacterized protein</fullName>
    </submittedName>
</protein>
<dbReference type="HOGENOM" id="CLU_2774977_0_0_6"/>
<dbReference type="Proteomes" id="UP000001188">
    <property type="component" value="Chromosome"/>
</dbReference>
<dbReference type="EMBL" id="AM920689">
    <property type="protein sequence ID" value="CAP50099.1"/>
    <property type="molecule type" value="Genomic_DNA"/>
</dbReference>
<evidence type="ECO:0000313" key="3">
    <source>
        <dbReference type="Proteomes" id="UP000001188"/>
    </source>
</evidence>
<proteinExistence type="predicted"/>
<feature type="region of interest" description="Disordered" evidence="1">
    <location>
        <begin position="24"/>
        <end position="69"/>
    </location>
</feature>
<dbReference type="KEGG" id="xca:xcc-b100_0760"/>
<gene>
    <name evidence="2" type="ORF">XCCB100_0760</name>
</gene>
<reference evidence="2 3" key="1">
    <citation type="journal article" date="2008" name="J. Biotechnol.">
        <title>The genome of Xanthomonas campestris pv. campestris B100 and its use for the reconstruction of metabolic pathways involved in xanthan biosynthesis.</title>
        <authorList>
            <person name="Vorholter F.J."/>
            <person name="Schneiker S."/>
            <person name="Goesmann A."/>
            <person name="Krause L."/>
            <person name="Bekel T."/>
            <person name="Kaiser O."/>
            <person name="Linke B."/>
            <person name="Patschkowski T."/>
            <person name="Ruckert C."/>
            <person name="Schmid J."/>
            <person name="Sidhu V.K."/>
            <person name="Sieber V."/>
            <person name="Tauch A."/>
            <person name="Watt S.A."/>
            <person name="Weisshaar B."/>
            <person name="Becker A."/>
            <person name="Niehaus K."/>
            <person name="Puhler A."/>
        </authorList>
    </citation>
    <scope>NUCLEOTIDE SEQUENCE [LARGE SCALE GENOMIC DNA]</scope>
    <source>
        <strain evidence="2 3">B100</strain>
    </source>
</reference>
<dbReference type="AlphaFoldDB" id="B0RNR4"/>
<evidence type="ECO:0000313" key="2">
    <source>
        <dbReference type="EMBL" id="CAP50099.1"/>
    </source>
</evidence>
<accession>B0RNR4</accession>
<evidence type="ECO:0000256" key="1">
    <source>
        <dbReference type="SAM" id="MobiDB-lite"/>
    </source>
</evidence>
<name>B0RNR4_XANCB</name>
<organism evidence="2 3">
    <name type="scientific">Xanthomonas campestris pv. campestris (strain B100)</name>
    <dbReference type="NCBI Taxonomy" id="509169"/>
    <lineage>
        <taxon>Bacteria</taxon>
        <taxon>Pseudomonadati</taxon>
        <taxon>Pseudomonadota</taxon>
        <taxon>Gammaproteobacteria</taxon>
        <taxon>Lysobacterales</taxon>
        <taxon>Lysobacteraceae</taxon>
        <taxon>Xanthomonas</taxon>
    </lineage>
</organism>